<keyword evidence="3" id="KW-0540">Nuclease</keyword>
<dbReference type="Pfam" id="PF07463">
    <property type="entry name" value="NUMOD4"/>
    <property type="match status" value="1"/>
</dbReference>
<dbReference type="GO" id="GO:0016788">
    <property type="term" value="F:hydrolase activity, acting on ester bonds"/>
    <property type="evidence" value="ECO:0007669"/>
    <property type="project" value="InterPro"/>
</dbReference>
<dbReference type="Gene3D" id="3.90.75.20">
    <property type="match status" value="1"/>
</dbReference>
<dbReference type="Gene3D" id="1.10.10.10">
    <property type="entry name" value="Winged helix-like DNA-binding domain superfamily/Winged helix DNA-binding domain"/>
    <property type="match status" value="1"/>
</dbReference>
<gene>
    <name evidence="3" type="ORF">LMG8520_2271</name>
</gene>
<protein>
    <submittedName>
        <fullName evidence="3">HNH homing endonuclease</fullName>
    </submittedName>
</protein>
<comment type="caution">
    <text evidence="3">The sequence shown here is derived from an EMBL/GenBank/DDBJ whole genome shotgun (WGS) entry which is preliminary data.</text>
</comment>
<keyword evidence="3" id="KW-0255">Endonuclease</keyword>
<dbReference type="AlphaFoldDB" id="A0A0V8CXB9"/>
<dbReference type="PATRIC" id="fig|1360.106.peg.1361"/>
<sequence>MAEKEIWRPIKSYGIDYEGIYEVSDLGRVRSLSRLDSNGRPIKGVIMKPNLNKPYPEVSLSKNAKSKTALIHRLVADAFVEGHFEGARVNHIDENKQNNRADNLEWVTVLYNNTYGTRLDRVSNANSIPILGISKYTGSKIILKNALEAEGLGFSSAHISSCISGKLKQHGGFIWGKLDYSTYKSALTWLDEMID</sequence>
<evidence type="ECO:0000313" key="3">
    <source>
        <dbReference type="EMBL" id="KSU05962.1"/>
    </source>
</evidence>
<accession>A0A0V8CXB9</accession>
<proteinExistence type="predicted"/>
<name>A0A0V8CXB9_LACLL</name>
<dbReference type="InterPro" id="IPR036388">
    <property type="entry name" value="WH-like_DNA-bd_sf"/>
</dbReference>
<dbReference type="Proteomes" id="UP000054230">
    <property type="component" value="Unassembled WGS sequence"/>
</dbReference>
<organism evidence="3">
    <name type="scientific">Lactococcus lactis subsp. lactis</name>
    <name type="common">Streptococcus lactis</name>
    <dbReference type="NCBI Taxonomy" id="1360"/>
    <lineage>
        <taxon>Bacteria</taxon>
        <taxon>Bacillati</taxon>
        <taxon>Bacillota</taxon>
        <taxon>Bacilli</taxon>
        <taxon>Lactobacillales</taxon>
        <taxon>Streptococcaceae</taxon>
        <taxon>Lactococcus</taxon>
    </lineage>
</organism>
<feature type="domain" description="NUMOD4" evidence="1">
    <location>
        <begin position="5"/>
        <end position="61"/>
    </location>
</feature>
<dbReference type="InterPro" id="IPR044925">
    <property type="entry name" value="His-Me_finger_sf"/>
</dbReference>
<dbReference type="GO" id="GO:0004519">
    <property type="term" value="F:endonuclease activity"/>
    <property type="evidence" value="ECO:0007669"/>
    <property type="project" value="UniProtKB-KW"/>
</dbReference>
<dbReference type="Pfam" id="PF13392">
    <property type="entry name" value="HNH_3"/>
    <property type="match status" value="1"/>
</dbReference>
<reference evidence="3" key="1">
    <citation type="journal article" date="2017" name="Genome Announc.">
        <title>Draft Genome Sequences of 24 Lactococcus lactis Strains.</title>
        <authorList>
            <person name="Backus L."/>
            <person name="Wels M."/>
            <person name="Boekhorst J."/>
            <person name="Dijkstra A.R."/>
            <person name="Beerthuyzen M."/>
            <person name="Kelly W.J."/>
            <person name="Siezen R.J."/>
            <person name="van Hijum S.A."/>
            <person name="Bachmann H."/>
        </authorList>
    </citation>
    <scope>NUCLEOTIDE SEQUENCE</scope>
    <source>
        <strain evidence="3">LMG8520</strain>
    </source>
</reference>
<keyword evidence="3" id="KW-0378">Hydrolase</keyword>
<dbReference type="EMBL" id="LKLP01000116">
    <property type="protein sequence ID" value="KSU05962.1"/>
    <property type="molecule type" value="Genomic_DNA"/>
</dbReference>
<dbReference type="SUPFAM" id="SSF54060">
    <property type="entry name" value="His-Me finger endonucleases"/>
    <property type="match status" value="1"/>
</dbReference>
<dbReference type="SUPFAM" id="SSF64496">
    <property type="entry name" value="DNA-binding domain of intron-encoded endonucleases"/>
    <property type="match status" value="1"/>
</dbReference>
<dbReference type="InterPro" id="IPR010902">
    <property type="entry name" value="NUMOD4"/>
</dbReference>
<evidence type="ECO:0000259" key="2">
    <source>
        <dbReference type="Pfam" id="PF13392"/>
    </source>
</evidence>
<dbReference type="InterPro" id="IPR003615">
    <property type="entry name" value="HNH_nuc"/>
</dbReference>
<feature type="domain" description="HNH nuclease" evidence="2">
    <location>
        <begin position="71"/>
        <end position="113"/>
    </location>
</feature>
<evidence type="ECO:0000259" key="1">
    <source>
        <dbReference type="Pfam" id="PF07463"/>
    </source>
</evidence>
<dbReference type="RefSeq" id="WP_058210382.1">
    <property type="nucleotide sequence ID" value="NZ_LKLP01000116.1"/>
</dbReference>